<dbReference type="GO" id="GO:0004672">
    <property type="term" value="F:protein kinase activity"/>
    <property type="evidence" value="ECO:0007669"/>
    <property type="project" value="InterPro"/>
</dbReference>
<keyword evidence="7" id="KW-1185">Reference proteome</keyword>
<evidence type="ECO:0000256" key="2">
    <source>
        <dbReference type="ARBA" id="ARBA00022679"/>
    </source>
</evidence>
<dbReference type="InterPro" id="IPR000719">
    <property type="entry name" value="Prot_kinase_dom"/>
</dbReference>
<evidence type="ECO:0000313" key="6">
    <source>
        <dbReference type="EMBL" id="SNS82871.1"/>
    </source>
</evidence>
<keyword evidence="3" id="KW-0547">Nucleotide-binding</keyword>
<keyword evidence="2" id="KW-0808">Transferase</keyword>
<dbReference type="InterPro" id="IPR004147">
    <property type="entry name" value="ABC1_dom"/>
</dbReference>
<dbReference type="InterPro" id="IPR011009">
    <property type="entry name" value="Kinase-like_dom_sf"/>
</dbReference>
<dbReference type="OrthoDB" id="9795390at2"/>
<dbReference type="PROSITE" id="PS50011">
    <property type="entry name" value="PROTEIN_KINASE_DOM"/>
    <property type="match status" value="1"/>
</dbReference>
<dbReference type="Pfam" id="PF03109">
    <property type="entry name" value="ABC1"/>
    <property type="match status" value="1"/>
</dbReference>
<accession>A0A239HNX1</accession>
<evidence type="ECO:0000313" key="7">
    <source>
        <dbReference type="Proteomes" id="UP000198393"/>
    </source>
</evidence>
<dbReference type="RefSeq" id="WP_089356150.1">
    <property type="nucleotide sequence ID" value="NZ_FZPD01000002.1"/>
</dbReference>
<dbReference type="InterPro" id="IPR034646">
    <property type="entry name" value="ADCK3_dom"/>
</dbReference>
<dbReference type="EMBL" id="FZPD01000002">
    <property type="protein sequence ID" value="SNS82871.1"/>
    <property type="molecule type" value="Genomic_DNA"/>
</dbReference>
<evidence type="ECO:0000256" key="3">
    <source>
        <dbReference type="ARBA" id="ARBA00022741"/>
    </source>
</evidence>
<dbReference type="PANTHER" id="PTHR43851:SF3">
    <property type="entry name" value="COENZYME Q8"/>
    <property type="match status" value="1"/>
</dbReference>
<protein>
    <submittedName>
        <fullName evidence="6">Predicted unusual protein kinase regulating ubiquinone biosynthesis, AarF/ABC1/UbiB family</fullName>
    </submittedName>
</protein>
<sequence>MSKELNRIPIGKVRRASKFVTTGAKVGANYVKAYSKAALKGKLDQNELDNDNARDIYDSLSELKGSALKMAQLLSMDQNVLPKAYADKFSMAQYSAPPLSYPLVKKTFIDNMDKEPNEIFDTFGKSASNAASMGQVHKAELNGQKLAVKVQYPGVADSIKSDLKLAKPFALKLMNVKGKDVDPYMKEVEGKLLEEADYTLELRQSMDFAQKCENVDGVFFPTYFPELSSPQILTMSWLNGEPIGAWMKHEQKQPDRDRLGQILWNFYMYQMHELRMMHADPHPGNFIIDANNNLGVIDFGCIKHIPKDFYDAYFELTSYEVLDNPQRVDELFRKLEIIRPDDPEKDVKIVTAMFTDLIRLLSRPFNEGVFDFSDDRYFTEIYMKGEAISKDPEMNRLQARGSRHFIYFNRTFFGLYNILHALKAKVDCSTKEIFKVAS</sequence>
<evidence type="ECO:0000256" key="4">
    <source>
        <dbReference type="ARBA" id="ARBA00022840"/>
    </source>
</evidence>
<dbReference type="GO" id="GO:0005524">
    <property type="term" value="F:ATP binding"/>
    <property type="evidence" value="ECO:0007669"/>
    <property type="project" value="UniProtKB-KW"/>
</dbReference>
<organism evidence="6 7">
    <name type="scientific">Ekhidna lutea</name>
    <dbReference type="NCBI Taxonomy" id="447679"/>
    <lineage>
        <taxon>Bacteria</taxon>
        <taxon>Pseudomonadati</taxon>
        <taxon>Bacteroidota</taxon>
        <taxon>Cytophagia</taxon>
        <taxon>Cytophagales</taxon>
        <taxon>Reichenbachiellaceae</taxon>
        <taxon>Ekhidna</taxon>
    </lineage>
</organism>
<keyword evidence="6" id="KW-0418">Kinase</keyword>
<dbReference type="InterPro" id="IPR051409">
    <property type="entry name" value="Atypical_kinase_ADCK"/>
</dbReference>
<evidence type="ECO:0000259" key="5">
    <source>
        <dbReference type="PROSITE" id="PS50011"/>
    </source>
</evidence>
<dbReference type="PANTHER" id="PTHR43851">
    <property type="match status" value="1"/>
</dbReference>
<gene>
    <name evidence="6" type="ORF">SAMN05421640_1413</name>
</gene>
<dbReference type="Gene3D" id="1.10.510.10">
    <property type="entry name" value="Transferase(Phosphotransferase) domain 1"/>
    <property type="match status" value="1"/>
</dbReference>
<dbReference type="Proteomes" id="UP000198393">
    <property type="component" value="Unassembled WGS sequence"/>
</dbReference>
<comment type="similarity">
    <text evidence="1">Belongs to the protein kinase superfamily. ADCK protein kinase family.</text>
</comment>
<feature type="domain" description="Protein kinase" evidence="5">
    <location>
        <begin position="117"/>
        <end position="438"/>
    </location>
</feature>
<reference evidence="6 7" key="1">
    <citation type="submission" date="2017-06" db="EMBL/GenBank/DDBJ databases">
        <authorList>
            <person name="Kim H.J."/>
            <person name="Triplett B.A."/>
        </authorList>
    </citation>
    <scope>NUCLEOTIDE SEQUENCE [LARGE SCALE GENOMIC DNA]</scope>
    <source>
        <strain evidence="6 7">DSM 19307</strain>
    </source>
</reference>
<dbReference type="SUPFAM" id="SSF56112">
    <property type="entry name" value="Protein kinase-like (PK-like)"/>
    <property type="match status" value="1"/>
</dbReference>
<dbReference type="AlphaFoldDB" id="A0A239HNX1"/>
<keyword evidence="4" id="KW-0067">ATP-binding</keyword>
<evidence type="ECO:0000256" key="1">
    <source>
        <dbReference type="ARBA" id="ARBA00009670"/>
    </source>
</evidence>
<dbReference type="CDD" id="cd13970">
    <property type="entry name" value="ABC1_ADCK3"/>
    <property type="match status" value="1"/>
</dbReference>
<name>A0A239HNX1_EKHLU</name>
<keyword evidence="6" id="KW-0830">Ubiquinone</keyword>
<proteinExistence type="inferred from homology"/>